<dbReference type="GO" id="GO:0031071">
    <property type="term" value="F:cysteine desulfurase activity"/>
    <property type="evidence" value="ECO:0007669"/>
    <property type="project" value="UniProtKB-UniRule"/>
</dbReference>
<dbReference type="CDD" id="cd06453">
    <property type="entry name" value="SufS_like"/>
    <property type="match status" value="1"/>
</dbReference>
<evidence type="ECO:0000256" key="4">
    <source>
        <dbReference type="ARBA" id="ARBA00022679"/>
    </source>
</evidence>
<name>A0A1C3NXW9_9ACTN</name>
<feature type="region of interest" description="Disordered" evidence="9">
    <location>
        <begin position="1"/>
        <end position="24"/>
    </location>
</feature>
<dbReference type="InterPro" id="IPR010970">
    <property type="entry name" value="Cys_dSase_SufS"/>
</dbReference>
<dbReference type="EMBL" id="FLUV01001079">
    <property type="protein sequence ID" value="SBW22394.1"/>
    <property type="molecule type" value="Genomic_DNA"/>
</dbReference>
<dbReference type="GO" id="GO:0030170">
    <property type="term" value="F:pyridoxal phosphate binding"/>
    <property type="evidence" value="ECO:0007669"/>
    <property type="project" value="UniProtKB-UniRule"/>
</dbReference>
<comment type="function">
    <text evidence="8">Catalyzes the removal of elemental sulfur and selenium atoms from L-cysteine, L-cystine, L-selenocysteine, and L-selenocystine to produce L-alanine.</text>
</comment>
<dbReference type="InterPro" id="IPR015421">
    <property type="entry name" value="PyrdxlP-dep_Trfase_major"/>
</dbReference>
<dbReference type="EC" id="2.8.1.7" evidence="3 8"/>
<evidence type="ECO:0000256" key="5">
    <source>
        <dbReference type="ARBA" id="ARBA00022898"/>
    </source>
</evidence>
<dbReference type="PANTHER" id="PTHR43586:SF8">
    <property type="entry name" value="CYSTEINE DESULFURASE 1, CHLOROPLASTIC"/>
    <property type="match status" value="1"/>
</dbReference>
<dbReference type="InterPro" id="IPR020578">
    <property type="entry name" value="Aminotrans_V_PyrdxlP_BS"/>
</dbReference>
<dbReference type="SUPFAM" id="SSF53383">
    <property type="entry name" value="PLP-dependent transferases"/>
    <property type="match status" value="1"/>
</dbReference>
<dbReference type="InterPro" id="IPR015424">
    <property type="entry name" value="PyrdxlP-dep_Trfase"/>
</dbReference>
<keyword evidence="12" id="KW-1185">Reference proteome</keyword>
<proteinExistence type="inferred from homology"/>
<dbReference type="Gene3D" id="3.40.640.10">
    <property type="entry name" value="Type I PLP-dependent aspartate aminotransferase-like (Major domain)"/>
    <property type="match status" value="1"/>
</dbReference>
<dbReference type="AlphaFoldDB" id="A0A1C3NXW9"/>
<reference evidence="12" key="1">
    <citation type="submission" date="2016-02" db="EMBL/GenBank/DDBJ databases">
        <authorList>
            <person name="Wibberg D."/>
        </authorList>
    </citation>
    <scope>NUCLEOTIDE SEQUENCE [LARGE SCALE GENOMIC DNA]</scope>
</reference>
<dbReference type="Proteomes" id="UP000199013">
    <property type="component" value="Unassembled WGS sequence"/>
</dbReference>
<evidence type="ECO:0000256" key="3">
    <source>
        <dbReference type="ARBA" id="ARBA00012239"/>
    </source>
</evidence>
<evidence type="ECO:0000256" key="9">
    <source>
        <dbReference type="SAM" id="MobiDB-lite"/>
    </source>
</evidence>
<comment type="catalytic activity">
    <reaction evidence="6 8">
        <text>(sulfur carrier)-H + L-cysteine = (sulfur carrier)-SH + L-alanine</text>
        <dbReference type="Rhea" id="RHEA:43892"/>
        <dbReference type="Rhea" id="RHEA-COMP:14737"/>
        <dbReference type="Rhea" id="RHEA-COMP:14739"/>
        <dbReference type="ChEBI" id="CHEBI:29917"/>
        <dbReference type="ChEBI" id="CHEBI:35235"/>
        <dbReference type="ChEBI" id="CHEBI:57972"/>
        <dbReference type="ChEBI" id="CHEBI:64428"/>
        <dbReference type="EC" id="2.8.1.7"/>
    </reaction>
</comment>
<evidence type="ECO:0000259" key="10">
    <source>
        <dbReference type="Pfam" id="PF00266"/>
    </source>
</evidence>
<dbReference type="PANTHER" id="PTHR43586">
    <property type="entry name" value="CYSTEINE DESULFURASE"/>
    <property type="match status" value="1"/>
</dbReference>
<gene>
    <name evidence="11" type="primary">csd</name>
    <name evidence="11" type="ORF">FDG2_2570</name>
</gene>
<dbReference type="InterPro" id="IPR000192">
    <property type="entry name" value="Aminotrans_V_dom"/>
</dbReference>
<evidence type="ECO:0000256" key="7">
    <source>
        <dbReference type="RuleBase" id="RU004504"/>
    </source>
</evidence>
<accession>A0A1C3NXW9</accession>
<dbReference type="Pfam" id="PF00266">
    <property type="entry name" value="Aminotran_5"/>
    <property type="match status" value="1"/>
</dbReference>
<dbReference type="PROSITE" id="PS00595">
    <property type="entry name" value="AA_TRANSFER_CLASS_5"/>
    <property type="match status" value="1"/>
</dbReference>
<evidence type="ECO:0000256" key="2">
    <source>
        <dbReference type="ARBA" id="ARBA00010447"/>
    </source>
</evidence>
<keyword evidence="4 8" id="KW-0808">Transferase</keyword>
<evidence type="ECO:0000256" key="1">
    <source>
        <dbReference type="ARBA" id="ARBA00001933"/>
    </source>
</evidence>
<dbReference type="NCBIfam" id="TIGR01979">
    <property type="entry name" value="sufS"/>
    <property type="match status" value="1"/>
</dbReference>
<evidence type="ECO:0000256" key="6">
    <source>
        <dbReference type="ARBA" id="ARBA00050776"/>
    </source>
</evidence>
<evidence type="ECO:0000256" key="8">
    <source>
        <dbReference type="RuleBase" id="RU004506"/>
    </source>
</evidence>
<organism evidence="11 12">
    <name type="scientific">Candidatus Protofrankia californiensis</name>
    <dbReference type="NCBI Taxonomy" id="1839754"/>
    <lineage>
        <taxon>Bacteria</taxon>
        <taxon>Bacillati</taxon>
        <taxon>Actinomycetota</taxon>
        <taxon>Actinomycetes</taxon>
        <taxon>Frankiales</taxon>
        <taxon>Frankiaceae</taxon>
        <taxon>Protofrankia</taxon>
    </lineage>
</organism>
<keyword evidence="5 8" id="KW-0663">Pyridoxal phosphate</keyword>
<comment type="cofactor">
    <cofactor evidence="1 7">
        <name>pyridoxal 5'-phosphate</name>
        <dbReference type="ChEBI" id="CHEBI:597326"/>
    </cofactor>
</comment>
<dbReference type="InterPro" id="IPR015422">
    <property type="entry name" value="PyrdxlP-dep_Trfase_small"/>
</dbReference>
<sequence length="445" mass="48093">MTMTDTRLSPAPVGGAGGPRSGYDVEQIRKDFPILARRVHDDRPLVYLDSAASSQKPTRVLDAERDYYELHNANVHRGIHVLAEEATALYETARDKVAAFIGAPRRDEVVFTKNSSEALNLVAYAMSNAAASGPEAERFRLGPGDEVVVTEMEHHSNLVPWQMLCRRTGATLRWIGLTDDGRLDLSTLEQVITDRTKIFSFVHQSNILGTVNPVATLVARARAVGALVVLDGSQSVPHMPIDVTALDVDFLAFTGHKMCGPTGIGVLWGRHELLEVMPPFLGGGEMIEIVTMEASTYAVPPHRFEAGTPMIAQAVGLGAAVDYLTDLGMDAVAAHEHDITAYALERLTAVPGLRIIGPPDALDRGGAISFVLTGSDDRPLHPHDVGQLLDELGVAVRVGHHCARPVCLRFGVPATTRASFHLYSTRGEVDALVEGLGHVRRFFGT</sequence>
<evidence type="ECO:0000313" key="11">
    <source>
        <dbReference type="EMBL" id="SBW22394.1"/>
    </source>
</evidence>
<evidence type="ECO:0000313" key="12">
    <source>
        <dbReference type="Proteomes" id="UP000199013"/>
    </source>
</evidence>
<dbReference type="GO" id="GO:0006534">
    <property type="term" value="P:cysteine metabolic process"/>
    <property type="evidence" value="ECO:0007669"/>
    <property type="project" value="UniProtKB-UniRule"/>
</dbReference>
<comment type="similarity">
    <text evidence="2 8">Belongs to the class-V pyridoxal-phosphate-dependent aminotransferase family. Csd subfamily.</text>
</comment>
<dbReference type="Gene3D" id="3.90.1150.10">
    <property type="entry name" value="Aspartate Aminotransferase, domain 1"/>
    <property type="match status" value="1"/>
</dbReference>
<feature type="domain" description="Aminotransferase class V" evidence="10">
    <location>
        <begin position="46"/>
        <end position="432"/>
    </location>
</feature>
<protein>
    <recommendedName>
        <fullName evidence="3 8">Cysteine desulfurase</fullName>
        <ecNumber evidence="3 8">2.8.1.7</ecNumber>
    </recommendedName>
</protein>